<proteinExistence type="predicted"/>
<dbReference type="EMBL" id="KQ971372">
    <property type="protein sequence ID" value="EFA10305.2"/>
    <property type="molecule type" value="Genomic_DNA"/>
</dbReference>
<keyword evidence="1" id="KW-0732">Signal</keyword>
<protein>
    <recommendedName>
        <fullName evidence="4">27 kDa hemolymph protein-like Protein</fullName>
    </recommendedName>
</protein>
<dbReference type="Proteomes" id="UP000007266">
    <property type="component" value="Linkage group 9"/>
</dbReference>
<reference evidence="2 3" key="1">
    <citation type="journal article" date="2008" name="Nature">
        <title>The genome of the model beetle and pest Tribolium castaneum.</title>
        <authorList>
            <consortium name="Tribolium Genome Sequencing Consortium"/>
            <person name="Richards S."/>
            <person name="Gibbs R.A."/>
            <person name="Weinstock G.M."/>
            <person name="Brown S.J."/>
            <person name="Denell R."/>
            <person name="Beeman R.W."/>
            <person name="Gibbs R."/>
            <person name="Beeman R.W."/>
            <person name="Brown S.J."/>
            <person name="Bucher G."/>
            <person name="Friedrich M."/>
            <person name="Grimmelikhuijzen C.J."/>
            <person name="Klingler M."/>
            <person name="Lorenzen M."/>
            <person name="Richards S."/>
            <person name="Roth S."/>
            <person name="Schroder R."/>
            <person name="Tautz D."/>
            <person name="Zdobnov E.M."/>
            <person name="Muzny D."/>
            <person name="Gibbs R.A."/>
            <person name="Weinstock G.M."/>
            <person name="Attaway T."/>
            <person name="Bell S."/>
            <person name="Buhay C.J."/>
            <person name="Chandrabose M.N."/>
            <person name="Chavez D."/>
            <person name="Clerk-Blankenburg K.P."/>
            <person name="Cree A."/>
            <person name="Dao M."/>
            <person name="Davis C."/>
            <person name="Chacko J."/>
            <person name="Dinh H."/>
            <person name="Dugan-Rocha S."/>
            <person name="Fowler G."/>
            <person name="Garner T.T."/>
            <person name="Garnes J."/>
            <person name="Gnirke A."/>
            <person name="Hawes A."/>
            <person name="Hernandez J."/>
            <person name="Hines S."/>
            <person name="Holder M."/>
            <person name="Hume J."/>
            <person name="Jhangiani S.N."/>
            <person name="Joshi V."/>
            <person name="Khan Z.M."/>
            <person name="Jackson L."/>
            <person name="Kovar C."/>
            <person name="Kowis A."/>
            <person name="Lee S."/>
            <person name="Lewis L.R."/>
            <person name="Margolis J."/>
            <person name="Morgan M."/>
            <person name="Nazareth L.V."/>
            <person name="Nguyen N."/>
            <person name="Okwuonu G."/>
            <person name="Parker D."/>
            <person name="Richards S."/>
            <person name="Ruiz S.J."/>
            <person name="Santibanez J."/>
            <person name="Savard J."/>
            <person name="Scherer S.E."/>
            <person name="Schneider B."/>
            <person name="Sodergren E."/>
            <person name="Tautz D."/>
            <person name="Vattahil S."/>
            <person name="Villasana D."/>
            <person name="White C.S."/>
            <person name="Wright R."/>
            <person name="Park Y."/>
            <person name="Beeman R.W."/>
            <person name="Lord J."/>
            <person name="Oppert B."/>
            <person name="Lorenzen M."/>
            <person name="Brown S."/>
            <person name="Wang L."/>
            <person name="Savard J."/>
            <person name="Tautz D."/>
            <person name="Richards S."/>
            <person name="Weinstock G."/>
            <person name="Gibbs R.A."/>
            <person name="Liu Y."/>
            <person name="Worley K."/>
            <person name="Weinstock G."/>
            <person name="Elsik C.G."/>
            <person name="Reese J.T."/>
            <person name="Elhaik E."/>
            <person name="Landan G."/>
            <person name="Graur D."/>
            <person name="Arensburger P."/>
            <person name="Atkinson P."/>
            <person name="Beeman R.W."/>
            <person name="Beidler J."/>
            <person name="Brown S.J."/>
            <person name="Demuth J.P."/>
            <person name="Drury D.W."/>
            <person name="Du Y.Z."/>
            <person name="Fujiwara H."/>
            <person name="Lorenzen M."/>
            <person name="Maselli V."/>
            <person name="Osanai M."/>
            <person name="Park Y."/>
            <person name="Robertson H.M."/>
            <person name="Tu Z."/>
            <person name="Wang J.J."/>
            <person name="Wang S."/>
            <person name="Richards S."/>
            <person name="Song H."/>
            <person name="Zhang L."/>
            <person name="Sodergren E."/>
            <person name="Werner D."/>
            <person name="Stanke M."/>
            <person name="Morgenstern B."/>
            <person name="Solovyev V."/>
            <person name="Kosarev P."/>
            <person name="Brown G."/>
            <person name="Chen H.C."/>
            <person name="Ermolaeva O."/>
            <person name="Hlavina W."/>
            <person name="Kapustin Y."/>
            <person name="Kiryutin B."/>
            <person name="Kitts P."/>
            <person name="Maglott D."/>
            <person name="Pruitt K."/>
            <person name="Sapojnikov V."/>
            <person name="Souvorov A."/>
            <person name="Mackey A.J."/>
            <person name="Waterhouse R.M."/>
            <person name="Wyder S."/>
            <person name="Zdobnov E.M."/>
            <person name="Zdobnov E.M."/>
            <person name="Wyder S."/>
            <person name="Kriventseva E.V."/>
            <person name="Kadowaki T."/>
            <person name="Bork P."/>
            <person name="Aranda M."/>
            <person name="Bao R."/>
            <person name="Beermann A."/>
            <person name="Berns N."/>
            <person name="Bolognesi R."/>
            <person name="Bonneton F."/>
            <person name="Bopp D."/>
            <person name="Brown S.J."/>
            <person name="Bucher G."/>
            <person name="Butts T."/>
            <person name="Chaumot A."/>
            <person name="Denell R.E."/>
            <person name="Ferrier D.E."/>
            <person name="Friedrich M."/>
            <person name="Gordon C.M."/>
            <person name="Jindra M."/>
            <person name="Klingler M."/>
            <person name="Lan Q."/>
            <person name="Lattorff H.M."/>
            <person name="Laudet V."/>
            <person name="von Levetsow C."/>
            <person name="Liu Z."/>
            <person name="Lutz R."/>
            <person name="Lynch J.A."/>
            <person name="da Fonseca R.N."/>
            <person name="Posnien N."/>
            <person name="Reuter R."/>
            <person name="Roth S."/>
            <person name="Savard J."/>
            <person name="Schinko J.B."/>
            <person name="Schmitt C."/>
            <person name="Schoppmeier M."/>
            <person name="Schroder R."/>
            <person name="Shippy T.D."/>
            <person name="Simonnet F."/>
            <person name="Marques-Souza H."/>
            <person name="Tautz D."/>
            <person name="Tomoyasu Y."/>
            <person name="Trauner J."/>
            <person name="Van der Zee M."/>
            <person name="Vervoort M."/>
            <person name="Wittkopp N."/>
            <person name="Wimmer E.A."/>
            <person name="Yang X."/>
            <person name="Jones A.K."/>
            <person name="Sattelle D.B."/>
            <person name="Ebert P.R."/>
            <person name="Nelson D."/>
            <person name="Scott J.G."/>
            <person name="Beeman R.W."/>
            <person name="Muthukrishnan S."/>
            <person name="Kramer K.J."/>
            <person name="Arakane Y."/>
            <person name="Beeman R.W."/>
            <person name="Zhu Q."/>
            <person name="Hogenkamp D."/>
            <person name="Dixit R."/>
            <person name="Oppert B."/>
            <person name="Jiang H."/>
            <person name="Zou Z."/>
            <person name="Marshall J."/>
            <person name="Elpidina E."/>
            <person name="Vinokurov K."/>
            <person name="Oppert C."/>
            <person name="Zou Z."/>
            <person name="Evans J."/>
            <person name="Lu Z."/>
            <person name="Zhao P."/>
            <person name="Sumathipala N."/>
            <person name="Altincicek B."/>
            <person name="Vilcinskas A."/>
            <person name="Williams M."/>
            <person name="Hultmark D."/>
            <person name="Hetru C."/>
            <person name="Jiang H."/>
            <person name="Grimmelikhuijzen C.J."/>
            <person name="Hauser F."/>
            <person name="Cazzamali G."/>
            <person name="Williamson M."/>
            <person name="Park Y."/>
            <person name="Li B."/>
            <person name="Tanaka Y."/>
            <person name="Predel R."/>
            <person name="Neupert S."/>
            <person name="Schachtner J."/>
            <person name="Verleyen P."/>
            <person name="Raible F."/>
            <person name="Bork P."/>
            <person name="Friedrich M."/>
            <person name="Walden K.K."/>
            <person name="Robertson H.M."/>
            <person name="Angeli S."/>
            <person name="Foret S."/>
            <person name="Bucher G."/>
            <person name="Schuetz S."/>
            <person name="Maleszka R."/>
            <person name="Wimmer E.A."/>
            <person name="Beeman R.W."/>
            <person name="Lorenzen M."/>
            <person name="Tomoyasu Y."/>
            <person name="Miller S.C."/>
            <person name="Grossmann D."/>
            <person name="Bucher G."/>
        </authorList>
    </citation>
    <scope>NUCLEOTIDE SEQUENCE [LARGE SCALE GENOMIC DNA]</scope>
    <source>
        <strain evidence="2 3">Georgia GA2</strain>
    </source>
</reference>
<dbReference type="Pfam" id="PF07165">
    <property type="entry name" value="DUF1397"/>
    <property type="match status" value="2"/>
</dbReference>
<feature type="signal peptide" evidence="1">
    <location>
        <begin position="1"/>
        <end position="18"/>
    </location>
</feature>
<reference evidence="2 3" key="2">
    <citation type="journal article" date="2010" name="Nucleic Acids Res.">
        <title>BeetleBase in 2010: revisions to provide comprehensive genomic information for Tribolium castaneum.</title>
        <authorList>
            <person name="Kim H.S."/>
            <person name="Murphy T."/>
            <person name="Xia J."/>
            <person name="Caragea D."/>
            <person name="Park Y."/>
            <person name="Beeman R.W."/>
            <person name="Lorenzen M.D."/>
            <person name="Butcher S."/>
            <person name="Manak J.R."/>
            <person name="Brown S.J."/>
        </authorList>
    </citation>
    <scope>GENOME REANNOTATION</scope>
    <source>
        <strain evidence="2 3">Georgia GA2</strain>
    </source>
</reference>
<evidence type="ECO:0000313" key="3">
    <source>
        <dbReference type="Proteomes" id="UP000007266"/>
    </source>
</evidence>
<keyword evidence="3" id="KW-1185">Reference proteome</keyword>
<evidence type="ECO:0000313" key="2">
    <source>
        <dbReference type="EMBL" id="EFA10305.2"/>
    </source>
</evidence>
<dbReference type="InParanoid" id="D6X314"/>
<dbReference type="OrthoDB" id="6512861at2759"/>
<name>D6X314_TRICA</name>
<feature type="chain" id="PRO_5007310898" description="27 kDa hemolymph protein-like Protein" evidence="1">
    <location>
        <begin position="19"/>
        <end position="453"/>
    </location>
</feature>
<accession>D6X314</accession>
<gene>
    <name evidence="2" type="primary">AUGUSTUS-3.0.2_12520</name>
    <name evidence="2" type="ORF">TcasGA2_TC012520</name>
</gene>
<dbReference type="HOGENOM" id="CLU_596331_0_0_1"/>
<dbReference type="eggNOG" id="ENOG502S1UK">
    <property type="taxonomic scope" value="Eukaryota"/>
</dbReference>
<dbReference type="OMA" id="NAPENGF"/>
<evidence type="ECO:0008006" key="4">
    <source>
        <dbReference type="Google" id="ProtNLM"/>
    </source>
</evidence>
<dbReference type="PANTHER" id="PTHR20997">
    <property type="entry name" value="EG:BACR42I17.2 PROTEIN-RELATED"/>
    <property type="match status" value="1"/>
</dbReference>
<sequence>MKSIIFVAILHCVYLASAESEPFQLPDSIKDLEIPDMDEFAVIKEKCDKEGGNGTYIKFKTTANSLSTCMSEFVSLSTLEAEVMESKKTGSMDEVFGKYCKKRSQLATCVQSFINNLRLCLNAEEQNALNITLNIVKELGEFACFKDGDRIAMFVAEGGVECIKSRTQGIQNCVNSTFKISPQSVNPNAIPNILIDKKKCDDLGKLQRCVVEELEKCKDSTPANIVDALFKFVKRSACSNKNKRSAMIHRILKRHVATVNHYFNSSELNSIFESTFREKCKNAPENGFKSVQESFKIAKKCIYDQTTEYPIFATPLEKFQEEFKKCTDDFAEKAKVCLPEKEKYFPEFYQKIFINFIEFLYNNQNTILRVSSRSELVNCFQNFKQHKAKSEMSKCFHSFESTSLEKDAVCTRITKTKSCVTGQLQKRCIRDVTVNQLVEDFFEVLLSPCDKSG</sequence>
<dbReference type="AlphaFoldDB" id="D6X314"/>
<dbReference type="InterPro" id="IPR009832">
    <property type="entry name" value="DUF1397"/>
</dbReference>
<dbReference type="PANTHER" id="PTHR20997:SF2">
    <property type="entry name" value="EG:BACR42I17.2 PROTEIN-RELATED"/>
    <property type="match status" value="1"/>
</dbReference>
<organism evidence="2 3">
    <name type="scientific">Tribolium castaneum</name>
    <name type="common">Red flour beetle</name>
    <dbReference type="NCBI Taxonomy" id="7070"/>
    <lineage>
        <taxon>Eukaryota</taxon>
        <taxon>Metazoa</taxon>
        <taxon>Ecdysozoa</taxon>
        <taxon>Arthropoda</taxon>
        <taxon>Hexapoda</taxon>
        <taxon>Insecta</taxon>
        <taxon>Pterygota</taxon>
        <taxon>Neoptera</taxon>
        <taxon>Endopterygota</taxon>
        <taxon>Coleoptera</taxon>
        <taxon>Polyphaga</taxon>
        <taxon>Cucujiformia</taxon>
        <taxon>Tenebrionidae</taxon>
        <taxon>Tenebrionidae incertae sedis</taxon>
        <taxon>Tribolium</taxon>
    </lineage>
</organism>
<evidence type="ECO:0000256" key="1">
    <source>
        <dbReference type="SAM" id="SignalP"/>
    </source>
</evidence>
<dbReference type="KEGG" id="tca:656540"/>